<feature type="domain" description="Transglycosylase SLT" evidence="2">
    <location>
        <begin position="39"/>
        <end position="333"/>
    </location>
</feature>
<dbReference type="EMBL" id="VZPE01000012">
    <property type="protein sequence ID" value="KAB0566902.1"/>
    <property type="molecule type" value="Genomic_DNA"/>
</dbReference>
<dbReference type="Gene3D" id="1.10.530.10">
    <property type="match status" value="1"/>
</dbReference>
<dbReference type="GO" id="GO:0009253">
    <property type="term" value="P:peptidoglycan catabolic process"/>
    <property type="evidence" value="ECO:0007669"/>
    <property type="project" value="TreeGrafter"/>
</dbReference>
<dbReference type="InterPro" id="IPR036365">
    <property type="entry name" value="PGBD-like_sf"/>
</dbReference>
<dbReference type="PANTHER" id="PTHR30163:SF8">
    <property type="entry name" value="LYTIC MUREIN TRANSGLYCOSYLASE"/>
    <property type="match status" value="1"/>
</dbReference>
<dbReference type="InterPro" id="IPR036366">
    <property type="entry name" value="PGBDSf"/>
</dbReference>
<dbReference type="InterPro" id="IPR023346">
    <property type="entry name" value="Lysozyme-like_dom_sf"/>
</dbReference>
<dbReference type="InterPro" id="IPR011970">
    <property type="entry name" value="MltB_2"/>
</dbReference>
<dbReference type="SUPFAM" id="SSF47090">
    <property type="entry name" value="PGBD-like"/>
    <property type="match status" value="1"/>
</dbReference>
<dbReference type="Pfam" id="PF01471">
    <property type="entry name" value="PG_binding_1"/>
    <property type="match status" value="1"/>
</dbReference>
<dbReference type="SUPFAM" id="SSF53955">
    <property type="entry name" value="Lysozyme-like"/>
    <property type="match status" value="1"/>
</dbReference>
<reference evidence="3" key="1">
    <citation type="submission" date="2019-09" db="EMBL/GenBank/DDBJ databases">
        <title>Draft genome sequences of 48 bacterial type strains from the CCUG.</title>
        <authorList>
            <person name="Tunovic T."/>
            <person name="Pineiro-Iglesias B."/>
            <person name="Unosson C."/>
            <person name="Inganas E."/>
            <person name="Ohlen M."/>
            <person name="Cardew S."/>
            <person name="Jensie-Markopoulos S."/>
            <person name="Salva-Serra F."/>
            <person name="Jaen-Luchoro D."/>
            <person name="Karlsson R."/>
            <person name="Svensson-Stadler L."/>
            <person name="Chun J."/>
            <person name="Moore E."/>
        </authorList>
    </citation>
    <scope>NUCLEOTIDE SEQUENCE</scope>
    <source>
        <strain evidence="3">CCUG 50899</strain>
    </source>
</reference>
<accession>A0A643EUM4</accession>
<dbReference type="InterPro" id="IPR031304">
    <property type="entry name" value="SLT_2"/>
</dbReference>
<organism evidence="3">
    <name type="scientific">Brucella pituitosa</name>
    <dbReference type="NCBI Taxonomy" id="571256"/>
    <lineage>
        <taxon>Bacteria</taxon>
        <taxon>Pseudomonadati</taxon>
        <taxon>Pseudomonadota</taxon>
        <taxon>Alphaproteobacteria</taxon>
        <taxon>Hyphomicrobiales</taxon>
        <taxon>Brucellaceae</taxon>
        <taxon>Brucella/Ochrobactrum group</taxon>
        <taxon>Brucella</taxon>
    </lineage>
</organism>
<evidence type="ECO:0000259" key="2">
    <source>
        <dbReference type="Pfam" id="PF13406"/>
    </source>
</evidence>
<feature type="domain" description="Peptidoglycan binding-like" evidence="1">
    <location>
        <begin position="355"/>
        <end position="409"/>
    </location>
</feature>
<proteinExistence type="predicted"/>
<dbReference type="CDD" id="cd13399">
    <property type="entry name" value="Slt35-like"/>
    <property type="match status" value="1"/>
</dbReference>
<evidence type="ECO:0000313" key="3">
    <source>
        <dbReference type="EMBL" id="KAB0566902.1"/>
    </source>
</evidence>
<dbReference type="Gene3D" id="1.10.8.350">
    <property type="entry name" value="Bacterial muramidase"/>
    <property type="match status" value="1"/>
</dbReference>
<dbReference type="PANTHER" id="PTHR30163">
    <property type="entry name" value="MEMBRANE-BOUND LYTIC MUREIN TRANSGLYCOSYLASE B"/>
    <property type="match status" value="1"/>
</dbReference>
<dbReference type="Pfam" id="PF13406">
    <property type="entry name" value="SLT_2"/>
    <property type="match status" value="1"/>
</dbReference>
<protein>
    <submittedName>
        <fullName evidence="3">Lytic murein transglycosylase</fullName>
    </submittedName>
</protein>
<dbReference type="AlphaFoldDB" id="A0A643EUM4"/>
<name>A0A643EUM4_9HYPH</name>
<comment type="caution">
    <text evidence="3">The sequence shown here is derived from an EMBL/GenBank/DDBJ whole genome shotgun (WGS) entry which is preliminary data.</text>
</comment>
<sequence length="412" mass="46126">MLRFPFTLGRGMRARITATVAVAMLVSGLTTGSAFADANFRKWVSSFRTTALQNGVSPSTFDRAFRGVDSPDPEVLRKARFQPEFSEPVWNYIDNRVNEHSVAVGQSMAKKWGPWLQRIEQRFSVDRNILLAIWSMESNYGEILKRDDVMMDTIRSLATLAYADQRRAKFGRTQLIAAMKILQTGDIDRGHLTGSWAGAMGHTQFIPTSYQAYAVDMDGNGKRDIWNSVPDALGTAANLLHRNGWQPGRTWGYEVVLPAGRKFPSGSLSAAEWQRLGVVRANGRPFPDANEKVTLKVLDGRQGPAFLMAKNFSVIKRYNNADKYALAVGLLADRIGGYQGLRQDWNRPFTPITMNEREELQTHLKALGYYDGNIDGKIGATSRKAIEAFQQRNGLQPDGHPSKEVLTVLRRR</sequence>
<dbReference type="RefSeq" id="WP_151081335.1">
    <property type="nucleotide sequence ID" value="NZ_JBHEEN010000014.1"/>
</dbReference>
<dbReference type="NCBIfam" id="TIGR02283">
    <property type="entry name" value="MltB_2"/>
    <property type="match status" value="1"/>
</dbReference>
<dbReference type="InterPro" id="IPR002477">
    <property type="entry name" value="Peptidoglycan-bd-like"/>
</dbReference>
<dbReference type="GO" id="GO:0008933">
    <property type="term" value="F:peptidoglycan lytic transglycosylase activity"/>
    <property type="evidence" value="ECO:0007669"/>
    <property type="project" value="TreeGrafter"/>
</dbReference>
<evidence type="ECO:0000259" key="1">
    <source>
        <dbReference type="Pfam" id="PF01471"/>
    </source>
</evidence>
<dbReference type="InterPro" id="IPR043426">
    <property type="entry name" value="MltB-like"/>
</dbReference>
<dbReference type="Gene3D" id="1.10.101.10">
    <property type="entry name" value="PGBD-like superfamily/PGBD"/>
    <property type="match status" value="1"/>
</dbReference>
<gene>
    <name evidence="3" type="ORF">F7Q93_21435</name>
</gene>